<name>A0A5E4WBE9_9BURK</name>
<gene>
    <name evidence="2" type="ORF">PFI31113_03156</name>
</gene>
<sequence>MTSLKFPSRAAERHGSSQCARSREWWRGARVQASDVKTPFARTTFWQMGAPSMRSVRAVIDVAFGAVLLPMRKIARRAGIDVLRRIRAVTGAALATGAMVLGTPAHAIEVGDTVTLPSLTLLDGKTLPASAFKDRTVIVEYWASWCPFCAQQNPHVQKLYEATRGKPIQIVTLSIDKKPQEAVDYMKAHGYTFPAGMENDAWQAALGKRRGLPELYVIGRNGKVLRKEVGEMFGEDVAALADYAGK</sequence>
<dbReference type="SUPFAM" id="SSF52833">
    <property type="entry name" value="Thioredoxin-like"/>
    <property type="match status" value="1"/>
</dbReference>
<evidence type="ECO:0000313" key="2">
    <source>
        <dbReference type="EMBL" id="VVE21928.1"/>
    </source>
</evidence>
<dbReference type="InterPro" id="IPR013740">
    <property type="entry name" value="Redoxin"/>
</dbReference>
<dbReference type="GO" id="GO:0016491">
    <property type="term" value="F:oxidoreductase activity"/>
    <property type="evidence" value="ECO:0007669"/>
    <property type="project" value="InterPro"/>
</dbReference>
<dbReference type="PROSITE" id="PS51352">
    <property type="entry name" value="THIOREDOXIN_2"/>
    <property type="match status" value="1"/>
</dbReference>
<feature type="domain" description="Thioredoxin" evidence="1">
    <location>
        <begin position="108"/>
        <end position="246"/>
    </location>
</feature>
<protein>
    <submittedName>
        <fullName evidence="2">Alkyl hydroperoxide reductase</fullName>
    </submittedName>
</protein>
<organism evidence="2 3">
    <name type="scientific">Pandoraea fibrosis</name>
    <dbReference type="NCBI Taxonomy" id="1891094"/>
    <lineage>
        <taxon>Bacteria</taxon>
        <taxon>Pseudomonadati</taxon>
        <taxon>Pseudomonadota</taxon>
        <taxon>Betaproteobacteria</taxon>
        <taxon>Burkholderiales</taxon>
        <taxon>Burkholderiaceae</taxon>
        <taxon>Pandoraea</taxon>
    </lineage>
</organism>
<dbReference type="Proteomes" id="UP000382577">
    <property type="component" value="Unassembled WGS sequence"/>
</dbReference>
<accession>A0A5E4WBE9</accession>
<dbReference type="InterPro" id="IPR050553">
    <property type="entry name" value="Thioredoxin_ResA/DsbE_sf"/>
</dbReference>
<dbReference type="Gene3D" id="3.40.30.10">
    <property type="entry name" value="Glutaredoxin"/>
    <property type="match status" value="1"/>
</dbReference>
<evidence type="ECO:0000259" key="1">
    <source>
        <dbReference type="PROSITE" id="PS51352"/>
    </source>
</evidence>
<dbReference type="AlphaFoldDB" id="A0A5E4WBE9"/>
<dbReference type="PANTHER" id="PTHR42852:SF13">
    <property type="entry name" value="PROTEIN DIPZ"/>
    <property type="match status" value="1"/>
</dbReference>
<dbReference type="EMBL" id="CABPRW010000007">
    <property type="protein sequence ID" value="VVE21928.1"/>
    <property type="molecule type" value="Genomic_DNA"/>
</dbReference>
<reference evidence="2 3" key="1">
    <citation type="submission" date="2019-08" db="EMBL/GenBank/DDBJ databases">
        <authorList>
            <person name="Peeters C."/>
        </authorList>
    </citation>
    <scope>NUCLEOTIDE SEQUENCE [LARGE SCALE GENOMIC DNA]</scope>
    <source>
        <strain evidence="2 3">LMG 31113</strain>
    </source>
</reference>
<dbReference type="Pfam" id="PF08534">
    <property type="entry name" value="Redoxin"/>
    <property type="match status" value="1"/>
</dbReference>
<dbReference type="InterPro" id="IPR013766">
    <property type="entry name" value="Thioredoxin_domain"/>
</dbReference>
<dbReference type="CDD" id="cd02966">
    <property type="entry name" value="TlpA_like_family"/>
    <property type="match status" value="1"/>
</dbReference>
<dbReference type="PANTHER" id="PTHR42852">
    <property type="entry name" value="THIOL:DISULFIDE INTERCHANGE PROTEIN DSBE"/>
    <property type="match status" value="1"/>
</dbReference>
<proteinExistence type="predicted"/>
<evidence type="ECO:0000313" key="3">
    <source>
        <dbReference type="Proteomes" id="UP000382577"/>
    </source>
</evidence>
<dbReference type="InterPro" id="IPR036249">
    <property type="entry name" value="Thioredoxin-like_sf"/>
</dbReference>